<reference evidence="5" key="1">
    <citation type="submission" date="2020-06" db="EMBL/GenBank/DDBJ databases">
        <authorList>
            <person name="Li T."/>
            <person name="Hu X."/>
            <person name="Zhang T."/>
            <person name="Song X."/>
            <person name="Zhang H."/>
            <person name="Dai N."/>
            <person name="Sheng W."/>
            <person name="Hou X."/>
            <person name="Wei L."/>
        </authorList>
    </citation>
    <scope>NUCLEOTIDE SEQUENCE</scope>
    <source>
        <strain evidence="5">KEN8</strain>
        <tissue evidence="5">Leaf</tissue>
    </source>
</reference>
<dbReference type="GO" id="GO:0000785">
    <property type="term" value="C:chromatin"/>
    <property type="evidence" value="ECO:0007669"/>
    <property type="project" value="TreeGrafter"/>
</dbReference>
<dbReference type="PANTHER" id="PTHR12346">
    <property type="entry name" value="SIN3B-RELATED"/>
    <property type="match status" value="1"/>
</dbReference>
<comment type="caution">
    <text evidence="5">The sequence shown here is derived from an EMBL/GenBank/DDBJ whole genome shotgun (WGS) entry which is preliminary data.</text>
</comment>
<dbReference type="InterPro" id="IPR036600">
    <property type="entry name" value="PAH_sf"/>
</dbReference>
<evidence type="ECO:0000256" key="3">
    <source>
        <dbReference type="PROSITE-ProRule" id="PRU00810"/>
    </source>
</evidence>
<feature type="region of interest" description="Disordered" evidence="4">
    <location>
        <begin position="170"/>
        <end position="243"/>
    </location>
</feature>
<comment type="subcellular location">
    <subcellularLocation>
        <location evidence="1 3">Nucleus</location>
    </subcellularLocation>
</comment>
<feature type="compositionally biased region" description="Basic and acidic residues" evidence="4">
    <location>
        <begin position="218"/>
        <end position="227"/>
    </location>
</feature>
<dbReference type="GO" id="GO:0000118">
    <property type="term" value="C:histone deacetylase complex"/>
    <property type="evidence" value="ECO:0007669"/>
    <property type="project" value="TreeGrafter"/>
</dbReference>
<evidence type="ECO:0000256" key="1">
    <source>
        <dbReference type="ARBA" id="ARBA00004123"/>
    </source>
</evidence>
<gene>
    <name evidence="5" type="ORF">Scaly_1193400</name>
</gene>
<accession>A0AAW2Q3S7</accession>
<dbReference type="EMBL" id="JACGWM010000007">
    <property type="protein sequence ID" value="KAL0362382.1"/>
    <property type="molecule type" value="Genomic_DNA"/>
</dbReference>
<dbReference type="GO" id="GO:0000122">
    <property type="term" value="P:negative regulation of transcription by RNA polymerase II"/>
    <property type="evidence" value="ECO:0007669"/>
    <property type="project" value="TreeGrafter"/>
</dbReference>
<dbReference type="Gene3D" id="1.20.1160.11">
    <property type="entry name" value="Paired amphipathic helix"/>
    <property type="match status" value="1"/>
</dbReference>
<evidence type="ECO:0000313" key="5">
    <source>
        <dbReference type="EMBL" id="KAL0362382.1"/>
    </source>
</evidence>
<proteinExistence type="predicted"/>
<dbReference type="SUPFAM" id="SSF47762">
    <property type="entry name" value="PAH2 domain"/>
    <property type="match status" value="1"/>
</dbReference>
<dbReference type="InterPro" id="IPR039774">
    <property type="entry name" value="Sin3-like"/>
</dbReference>
<dbReference type="GO" id="GO:0003714">
    <property type="term" value="F:transcription corepressor activity"/>
    <property type="evidence" value="ECO:0007669"/>
    <property type="project" value="InterPro"/>
</dbReference>
<dbReference type="PROSITE" id="PS51477">
    <property type="entry name" value="PAH"/>
    <property type="match status" value="1"/>
</dbReference>
<reference evidence="5" key="2">
    <citation type="journal article" date="2024" name="Plant">
        <title>Genomic evolution and insights into agronomic trait innovations of Sesamum species.</title>
        <authorList>
            <person name="Miao H."/>
            <person name="Wang L."/>
            <person name="Qu L."/>
            <person name="Liu H."/>
            <person name="Sun Y."/>
            <person name="Le M."/>
            <person name="Wang Q."/>
            <person name="Wei S."/>
            <person name="Zheng Y."/>
            <person name="Lin W."/>
            <person name="Duan Y."/>
            <person name="Cao H."/>
            <person name="Xiong S."/>
            <person name="Wang X."/>
            <person name="Wei L."/>
            <person name="Li C."/>
            <person name="Ma Q."/>
            <person name="Ju M."/>
            <person name="Zhao R."/>
            <person name="Li G."/>
            <person name="Mu C."/>
            <person name="Tian Q."/>
            <person name="Mei H."/>
            <person name="Zhang T."/>
            <person name="Gao T."/>
            <person name="Zhang H."/>
        </authorList>
    </citation>
    <scope>NUCLEOTIDE SEQUENCE</scope>
    <source>
        <strain evidence="5">KEN8</strain>
    </source>
</reference>
<dbReference type="AlphaFoldDB" id="A0AAW2Q3S7"/>
<dbReference type="PANTHER" id="PTHR12346:SF38">
    <property type="entry name" value="HISTONE DEACETYLASE INTERACTING DOMAIN-CONTAINING PROTEIN"/>
    <property type="match status" value="1"/>
</dbReference>
<dbReference type="InterPro" id="IPR003822">
    <property type="entry name" value="PAH"/>
</dbReference>
<organism evidence="5">
    <name type="scientific">Sesamum calycinum</name>
    <dbReference type="NCBI Taxonomy" id="2727403"/>
    <lineage>
        <taxon>Eukaryota</taxon>
        <taxon>Viridiplantae</taxon>
        <taxon>Streptophyta</taxon>
        <taxon>Embryophyta</taxon>
        <taxon>Tracheophyta</taxon>
        <taxon>Spermatophyta</taxon>
        <taxon>Magnoliopsida</taxon>
        <taxon>eudicotyledons</taxon>
        <taxon>Gunneridae</taxon>
        <taxon>Pentapetalae</taxon>
        <taxon>asterids</taxon>
        <taxon>lamiids</taxon>
        <taxon>Lamiales</taxon>
        <taxon>Pedaliaceae</taxon>
        <taxon>Sesamum</taxon>
    </lineage>
</organism>
<name>A0AAW2Q3S7_9LAMI</name>
<protein>
    <submittedName>
        <fullName evidence="5">Uncharacterized protein</fullName>
    </submittedName>
</protein>
<feature type="compositionally biased region" description="Basic and acidic residues" evidence="4">
    <location>
        <begin position="185"/>
        <end position="199"/>
    </location>
</feature>
<evidence type="ECO:0000256" key="2">
    <source>
        <dbReference type="ARBA" id="ARBA00023242"/>
    </source>
</evidence>
<dbReference type="Pfam" id="PF02671">
    <property type="entry name" value="PAH"/>
    <property type="match status" value="1"/>
</dbReference>
<keyword evidence="2 3" id="KW-0539">Nucleus</keyword>
<sequence>MGFSDDEEVKAMCLNYVSQVQTRFLESDGQITGDFRQFLQQLREKNIHFSTSLVSALHTIFLDHPDWLPAFKASMPATATATASSSTSTTTAAAEKTDDCKACVDFLNRVGTRFGGDGVYRKFLECMDSYSRGGFAVSEVDGKVARLFREHPDLASEFRSFLPESYVQEGSRKMKSITPGNNIDLETRQNQESRNHDETETPAAPPRMTRLRTRNSRHNQEEEKAEPPPRNPPRIISPDEQTDFEMEDSLSNVEVQISNLIATQRSAEKFRRHLLRRGSSGH</sequence>
<evidence type="ECO:0000256" key="4">
    <source>
        <dbReference type="SAM" id="MobiDB-lite"/>
    </source>
</evidence>